<evidence type="ECO:0000313" key="4">
    <source>
        <dbReference type="Proteomes" id="UP001642464"/>
    </source>
</evidence>
<proteinExistence type="predicted"/>
<sequence length="263" mass="27983">MLGASESSVAPPCARLPALARPHARARDLVAPITRSRLSAVRAPRSRKPRLSQPSHSRQTTQREMAGWFAWRPLGAMLTAAAKGAIREIVAVLATRRSVVAQQAFTVSASWRLLDLSGDLGLGGVALLHAAHALGKRELSSSIPPAGEDLSAKIAAAEQEVVASKLAVAAAAKALEEAQSEVKEAKETLGDKDLAAKVEVMWEEGDSAGLREARKSSSREGAIARLQVALRREAIAQTNKEAADKALSDLREERRIMSKASPQ</sequence>
<evidence type="ECO:0000313" key="3">
    <source>
        <dbReference type="EMBL" id="CAK9073888.1"/>
    </source>
</evidence>
<organism evidence="3 4">
    <name type="scientific">Durusdinium trenchii</name>
    <dbReference type="NCBI Taxonomy" id="1381693"/>
    <lineage>
        <taxon>Eukaryota</taxon>
        <taxon>Sar</taxon>
        <taxon>Alveolata</taxon>
        <taxon>Dinophyceae</taxon>
        <taxon>Suessiales</taxon>
        <taxon>Symbiodiniaceae</taxon>
        <taxon>Durusdinium</taxon>
    </lineage>
</organism>
<feature type="region of interest" description="Disordered" evidence="2">
    <location>
        <begin position="40"/>
        <end position="62"/>
    </location>
</feature>
<reference evidence="3 4" key="1">
    <citation type="submission" date="2024-02" db="EMBL/GenBank/DDBJ databases">
        <authorList>
            <person name="Chen Y."/>
            <person name="Shah S."/>
            <person name="Dougan E. K."/>
            <person name="Thang M."/>
            <person name="Chan C."/>
        </authorList>
    </citation>
    <scope>NUCLEOTIDE SEQUENCE [LARGE SCALE GENOMIC DNA]</scope>
</reference>
<dbReference type="EMBL" id="CAXAMM010035163">
    <property type="protein sequence ID" value="CAK9073888.1"/>
    <property type="molecule type" value="Genomic_DNA"/>
</dbReference>
<name>A0ABP0PCW4_9DINO</name>
<feature type="non-terminal residue" evidence="3">
    <location>
        <position position="263"/>
    </location>
</feature>
<feature type="coiled-coil region" evidence="1">
    <location>
        <begin position="168"/>
        <end position="195"/>
    </location>
</feature>
<dbReference type="Proteomes" id="UP001642464">
    <property type="component" value="Unassembled WGS sequence"/>
</dbReference>
<keyword evidence="4" id="KW-1185">Reference proteome</keyword>
<keyword evidence="1" id="KW-0175">Coiled coil</keyword>
<evidence type="ECO:0000256" key="1">
    <source>
        <dbReference type="SAM" id="Coils"/>
    </source>
</evidence>
<accession>A0ABP0PCW4</accession>
<evidence type="ECO:0000256" key="2">
    <source>
        <dbReference type="SAM" id="MobiDB-lite"/>
    </source>
</evidence>
<feature type="compositionally biased region" description="Polar residues" evidence="2">
    <location>
        <begin position="52"/>
        <end position="62"/>
    </location>
</feature>
<comment type="caution">
    <text evidence="3">The sequence shown here is derived from an EMBL/GenBank/DDBJ whole genome shotgun (WGS) entry which is preliminary data.</text>
</comment>
<protein>
    <submittedName>
        <fullName evidence="3">Uncharacterized protein</fullName>
    </submittedName>
</protein>
<gene>
    <name evidence="3" type="ORF">SCF082_LOCUS36076</name>
</gene>